<evidence type="ECO:0000313" key="2">
    <source>
        <dbReference type="EMBL" id="ABD41607.1"/>
    </source>
</evidence>
<feature type="domain" description="ATPase AAA-type core" evidence="1">
    <location>
        <begin position="25"/>
        <end position="321"/>
    </location>
</feature>
<gene>
    <name evidence="2" type="ordered locus">Mhun_1890</name>
</gene>
<dbReference type="GeneID" id="3922100"/>
<dbReference type="GO" id="GO:0006302">
    <property type="term" value="P:double-strand break repair"/>
    <property type="evidence" value="ECO:0007669"/>
    <property type="project" value="TreeGrafter"/>
</dbReference>
<dbReference type="SUPFAM" id="SSF52540">
    <property type="entry name" value="P-loop containing nucleoside triphosphate hydrolases"/>
    <property type="match status" value="1"/>
</dbReference>
<dbReference type="EMBL" id="CP000254">
    <property type="protein sequence ID" value="ABD41607.1"/>
    <property type="molecule type" value="Genomic_DNA"/>
</dbReference>
<dbReference type="PIRSF" id="PIRSF029347">
    <property type="entry name" value="RecF"/>
    <property type="match status" value="1"/>
</dbReference>
<dbReference type="InterPro" id="IPR027417">
    <property type="entry name" value="P-loop_NTPase"/>
</dbReference>
<dbReference type="InParanoid" id="Q2FRK4"/>
<dbReference type="OrthoDB" id="25344at2157"/>
<keyword evidence="3" id="KW-1185">Reference proteome</keyword>
<dbReference type="EnsemblBacteria" id="ABD41607">
    <property type="protein sequence ID" value="ABD41607"/>
    <property type="gene ID" value="Mhun_1890"/>
</dbReference>
<dbReference type="PANTHER" id="PTHR32182">
    <property type="entry name" value="DNA REPLICATION AND REPAIR PROTEIN RECF"/>
    <property type="match status" value="1"/>
</dbReference>
<dbReference type="HOGENOM" id="CLU_035814_3_1_2"/>
<dbReference type="RefSeq" id="WP_011448871.1">
    <property type="nucleotide sequence ID" value="NC_007796.1"/>
</dbReference>
<sequence length="389" mass="44597">MMIKRLLLKNWKNFSSVDISFQSRMFIVGPNASGKSNFLDVFRFLHDISKQGGSLFDALERRGGISKLRCLAARTNSQIEIEVHIEEPGETPVNWIYRLGINRQPHGKHDPCVSYEIVIKNGETILSRPDVDDLKDETLLSQTHLEQTSANGKFRVLASFLSDIRYFHIVPQLIRHPQAFTGPNLPDDPYGRNFLELLAKTPENTRNSRLKNIEKRLRILVPHLTELSFTTDKFGIPHLEARYEHWRPRAGKQQEEQFSDGTLRLIGLLWSLLEPRDSPLLLEEPELSLNTAIVRELPKIMYELDKATRRKRQVFISTHSADLIWDKSISAEEVIILKPGNESSEAVLASCNTEIRGLLESGFPISDIILQYTAPESMKQAYLEEFFHV</sequence>
<name>Q2FRK4_METHJ</name>
<organism evidence="2 3">
    <name type="scientific">Methanospirillum hungatei JF-1 (strain ATCC 27890 / DSM 864 / NBRC 100397 / JF-1)</name>
    <dbReference type="NCBI Taxonomy" id="323259"/>
    <lineage>
        <taxon>Archaea</taxon>
        <taxon>Methanobacteriati</taxon>
        <taxon>Methanobacteriota</taxon>
        <taxon>Stenosarchaea group</taxon>
        <taxon>Methanomicrobia</taxon>
        <taxon>Methanomicrobiales</taxon>
        <taxon>Methanospirillaceae</taxon>
        <taxon>Methanospirillum</taxon>
    </lineage>
</organism>
<dbReference type="InterPro" id="IPR014555">
    <property type="entry name" value="RecF-like"/>
</dbReference>
<dbReference type="GO" id="GO:0005524">
    <property type="term" value="F:ATP binding"/>
    <property type="evidence" value="ECO:0007669"/>
    <property type="project" value="InterPro"/>
</dbReference>
<evidence type="ECO:0000259" key="1">
    <source>
        <dbReference type="Pfam" id="PF13304"/>
    </source>
</evidence>
<dbReference type="InterPro" id="IPR003959">
    <property type="entry name" value="ATPase_AAA_core"/>
</dbReference>
<dbReference type="Gene3D" id="3.40.50.300">
    <property type="entry name" value="P-loop containing nucleotide triphosphate hydrolases"/>
    <property type="match status" value="1"/>
</dbReference>
<dbReference type="Proteomes" id="UP000001941">
    <property type="component" value="Chromosome"/>
</dbReference>
<protein>
    <recommendedName>
        <fullName evidence="1">ATPase AAA-type core domain-containing protein</fullName>
    </recommendedName>
</protein>
<dbReference type="GO" id="GO:0000731">
    <property type="term" value="P:DNA synthesis involved in DNA repair"/>
    <property type="evidence" value="ECO:0007669"/>
    <property type="project" value="TreeGrafter"/>
</dbReference>
<reference evidence="3" key="1">
    <citation type="journal article" date="2016" name="Stand. Genomic Sci.">
        <title>Complete genome sequence of Methanospirillum hungatei type strain JF1.</title>
        <authorList>
            <person name="Gunsalus R.P."/>
            <person name="Cook L.E."/>
            <person name="Crable B."/>
            <person name="Rohlin L."/>
            <person name="McDonald E."/>
            <person name="Mouttaki H."/>
            <person name="Sieber J.R."/>
            <person name="Poweleit N."/>
            <person name="Zhou H."/>
            <person name="Lapidus A.L."/>
            <person name="Daligault H.E."/>
            <person name="Land M."/>
            <person name="Gilna P."/>
            <person name="Ivanova N."/>
            <person name="Kyrpides N."/>
            <person name="Culley D.E."/>
            <person name="McInerney M.J."/>
        </authorList>
    </citation>
    <scope>NUCLEOTIDE SEQUENCE [LARGE SCALE GENOMIC DNA]</scope>
    <source>
        <strain evidence="3">ATCC 27890 / DSM 864 / NBRC 100397 / JF-1</strain>
    </source>
</reference>
<evidence type="ECO:0000313" key="3">
    <source>
        <dbReference type="Proteomes" id="UP000001941"/>
    </source>
</evidence>
<dbReference type="PANTHER" id="PTHR32182:SF22">
    <property type="entry name" value="ATP-DEPENDENT ENDONUCLEASE, OLD FAMILY-RELATED"/>
    <property type="match status" value="1"/>
</dbReference>
<proteinExistence type="predicted"/>
<dbReference type="AlphaFoldDB" id="Q2FRK4"/>
<dbReference type="Pfam" id="PF13304">
    <property type="entry name" value="AAA_21"/>
    <property type="match status" value="1"/>
</dbReference>
<dbReference type="STRING" id="323259.Mhun_1890"/>
<accession>Q2FRK4</accession>
<dbReference type="KEGG" id="mhu:Mhun_1890"/>
<dbReference type="eggNOG" id="arCOG03241">
    <property type="taxonomic scope" value="Archaea"/>
</dbReference>
<dbReference type="GO" id="GO:0016887">
    <property type="term" value="F:ATP hydrolysis activity"/>
    <property type="evidence" value="ECO:0007669"/>
    <property type="project" value="InterPro"/>
</dbReference>